<evidence type="ECO:0000256" key="7">
    <source>
        <dbReference type="ARBA" id="ARBA00023049"/>
    </source>
</evidence>
<dbReference type="InterPro" id="IPR050570">
    <property type="entry name" value="Cell_wall_metabolism_enzyme"/>
</dbReference>
<dbReference type="PANTHER" id="PTHR21666:SF288">
    <property type="entry name" value="CELL DIVISION PROTEIN YTFB"/>
    <property type="match status" value="1"/>
</dbReference>
<keyword evidence="4" id="KW-0479">Metal-binding</keyword>
<keyword evidence="9" id="KW-0472">Membrane</keyword>
<dbReference type="RefSeq" id="WP_377210939.1">
    <property type="nucleotide sequence ID" value="NZ_JBHTJV010000002.1"/>
</dbReference>
<dbReference type="InterPro" id="IPR016047">
    <property type="entry name" value="M23ase_b-sheet_dom"/>
</dbReference>
<sequence>MALHRKSQTNVQRVIDNLGNDKPLVSDNGRRPPDRRRVSLRWLSGTVLTGVTSVLLMGGALYVAFDGRQQMSVPANIMQGILANSTASNVVKGDRLISVVALEPARERVLQVSTVTKVGNKNVIRKKPFTYASAPLAIVPAKKVDYPAFDALAVFSTSGEKERIAASDVIYSANVEGEVTIETAPFPIKTATYETAAEISAFEAELAVARIADTLTDGDIQTAAMPYLNPTRFALDPNAVIETPDLVAKVTAENVTVTTPSDDETSQKAYSEEVIVLSQPQSLTAALGSFDADGDSTSRMAAELAEQLKTKELAAGTRLRVVWERPSPEARIELRRVSAYRSGKHLGSVAMTDDREVSVALEPAPIPAIESNGDDERVIATVARANLPNVYNGIYRAALSQGLSKEHAKRIVNTVAFDVDFRSTIGPKDELEVFYSVEEDDELASAQSEIVYIGLTIQGVKRRYYRFRAGDDDSVDYYDETGKSAKQFLLRNPVPTGKFRSKFGPRRHPISRRVKMHWGVDFSAPTGTPILAAGNGVVEKAGWSSGYGKQTIIRHANGYKTSYNHQHRWGKGIKAGARVRQGQIIGQVGSTGYSTGPHLHYEVIVNGNKVNPMKIRLPSGRTLKGAQLAAFERERNRIDSLIEKSREPDTTVASL</sequence>
<evidence type="ECO:0000259" key="11">
    <source>
        <dbReference type="Pfam" id="PF19425"/>
    </source>
</evidence>
<reference evidence="13" key="1">
    <citation type="journal article" date="2019" name="Int. J. Syst. Evol. Microbiol.">
        <title>The Global Catalogue of Microorganisms (GCM) 10K type strain sequencing project: providing services to taxonomists for standard genome sequencing and annotation.</title>
        <authorList>
            <consortium name="The Broad Institute Genomics Platform"/>
            <consortium name="The Broad Institute Genome Sequencing Center for Infectious Disease"/>
            <person name="Wu L."/>
            <person name="Ma J."/>
        </authorList>
    </citation>
    <scope>NUCLEOTIDE SEQUENCE [LARGE SCALE GENOMIC DNA]</scope>
    <source>
        <strain evidence="13">CCUG 60023</strain>
    </source>
</reference>
<keyword evidence="3" id="KW-0645">Protease</keyword>
<dbReference type="Pfam" id="PF19425">
    <property type="entry name" value="Csd3_N2"/>
    <property type="match status" value="1"/>
</dbReference>
<dbReference type="InterPro" id="IPR045834">
    <property type="entry name" value="Csd3_N2"/>
</dbReference>
<evidence type="ECO:0000313" key="12">
    <source>
        <dbReference type="EMBL" id="MFD0915088.1"/>
    </source>
</evidence>
<evidence type="ECO:0000256" key="4">
    <source>
        <dbReference type="ARBA" id="ARBA00022723"/>
    </source>
</evidence>
<evidence type="ECO:0000256" key="6">
    <source>
        <dbReference type="ARBA" id="ARBA00022833"/>
    </source>
</evidence>
<dbReference type="Proteomes" id="UP001597101">
    <property type="component" value="Unassembled WGS sequence"/>
</dbReference>
<protein>
    <submittedName>
        <fullName evidence="12">M23 family metallopeptidase</fullName>
        <ecNumber evidence="12">3.4.24.-</ecNumber>
    </submittedName>
</protein>
<evidence type="ECO:0000256" key="1">
    <source>
        <dbReference type="ARBA" id="ARBA00001947"/>
    </source>
</evidence>
<keyword evidence="6" id="KW-0862">Zinc</keyword>
<dbReference type="EMBL" id="JBHTJV010000002">
    <property type="protein sequence ID" value="MFD0915088.1"/>
    <property type="molecule type" value="Genomic_DNA"/>
</dbReference>
<organism evidence="12 13">
    <name type="scientific">Pseudahrensia aquimaris</name>
    <dbReference type="NCBI Taxonomy" id="744461"/>
    <lineage>
        <taxon>Bacteria</taxon>
        <taxon>Pseudomonadati</taxon>
        <taxon>Pseudomonadota</taxon>
        <taxon>Alphaproteobacteria</taxon>
        <taxon>Hyphomicrobiales</taxon>
        <taxon>Ahrensiaceae</taxon>
        <taxon>Pseudahrensia</taxon>
    </lineage>
</organism>
<dbReference type="Gene3D" id="2.70.70.10">
    <property type="entry name" value="Glucose Permease (Domain IIA)"/>
    <property type="match status" value="1"/>
</dbReference>
<dbReference type="EC" id="3.4.24.-" evidence="12"/>
<feature type="region of interest" description="Disordered" evidence="8">
    <location>
        <begin position="15"/>
        <end position="35"/>
    </location>
</feature>
<comment type="cofactor">
    <cofactor evidence="1">
        <name>Zn(2+)</name>
        <dbReference type="ChEBI" id="CHEBI:29105"/>
    </cofactor>
</comment>
<dbReference type="GO" id="GO:0016787">
    <property type="term" value="F:hydrolase activity"/>
    <property type="evidence" value="ECO:0007669"/>
    <property type="project" value="UniProtKB-KW"/>
</dbReference>
<keyword evidence="13" id="KW-1185">Reference proteome</keyword>
<feature type="domain" description="Csd3-like second N-terminal" evidence="11">
    <location>
        <begin position="395"/>
        <end position="495"/>
    </location>
</feature>
<evidence type="ECO:0000256" key="9">
    <source>
        <dbReference type="SAM" id="Phobius"/>
    </source>
</evidence>
<proteinExistence type="predicted"/>
<evidence type="ECO:0000256" key="3">
    <source>
        <dbReference type="ARBA" id="ARBA00022670"/>
    </source>
</evidence>
<feature type="transmembrane region" description="Helical" evidence="9">
    <location>
        <begin position="40"/>
        <end position="65"/>
    </location>
</feature>
<keyword evidence="5 12" id="KW-0378">Hydrolase</keyword>
<dbReference type="Pfam" id="PF01551">
    <property type="entry name" value="Peptidase_M23"/>
    <property type="match status" value="1"/>
</dbReference>
<dbReference type="SUPFAM" id="SSF51261">
    <property type="entry name" value="Duplicated hybrid motif"/>
    <property type="match status" value="1"/>
</dbReference>
<dbReference type="InterPro" id="IPR011055">
    <property type="entry name" value="Dup_hybrid_motif"/>
</dbReference>
<evidence type="ECO:0000259" key="10">
    <source>
        <dbReference type="Pfam" id="PF01551"/>
    </source>
</evidence>
<keyword evidence="7" id="KW-0482">Metalloprotease</keyword>
<evidence type="ECO:0000256" key="5">
    <source>
        <dbReference type="ARBA" id="ARBA00022801"/>
    </source>
</evidence>
<evidence type="ECO:0000256" key="8">
    <source>
        <dbReference type="SAM" id="MobiDB-lite"/>
    </source>
</evidence>
<dbReference type="PANTHER" id="PTHR21666">
    <property type="entry name" value="PEPTIDASE-RELATED"/>
    <property type="match status" value="1"/>
</dbReference>
<comment type="subcellular location">
    <subcellularLocation>
        <location evidence="2">Cell envelope</location>
    </subcellularLocation>
</comment>
<keyword evidence="9" id="KW-0812">Transmembrane</keyword>
<name>A0ABW3FBK0_9HYPH</name>
<comment type="caution">
    <text evidence="12">The sequence shown here is derived from an EMBL/GenBank/DDBJ whole genome shotgun (WGS) entry which is preliminary data.</text>
</comment>
<evidence type="ECO:0000313" key="13">
    <source>
        <dbReference type="Proteomes" id="UP001597101"/>
    </source>
</evidence>
<feature type="domain" description="M23ase beta-sheet core" evidence="10">
    <location>
        <begin position="516"/>
        <end position="612"/>
    </location>
</feature>
<keyword evidence="9" id="KW-1133">Transmembrane helix</keyword>
<evidence type="ECO:0000256" key="2">
    <source>
        <dbReference type="ARBA" id="ARBA00004196"/>
    </source>
</evidence>
<gene>
    <name evidence="12" type="ORF">ACFQ14_01555</name>
</gene>
<accession>A0ABW3FBK0</accession>
<dbReference type="Gene3D" id="3.10.450.350">
    <property type="match status" value="1"/>
</dbReference>
<dbReference type="CDD" id="cd12797">
    <property type="entry name" value="M23_peptidase"/>
    <property type="match status" value="1"/>
</dbReference>